<protein>
    <submittedName>
        <fullName evidence="2">Uncharacterized protein</fullName>
    </submittedName>
</protein>
<feature type="region of interest" description="Disordered" evidence="1">
    <location>
        <begin position="745"/>
        <end position="776"/>
    </location>
</feature>
<organism evidence="2 3">
    <name type="scientific">Dryococelus australis</name>
    <dbReference type="NCBI Taxonomy" id="614101"/>
    <lineage>
        <taxon>Eukaryota</taxon>
        <taxon>Metazoa</taxon>
        <taxon>Ecdysozoa</taxon>
        <taxon>Arthropoda</taxon>
        <taxon>Hexapoda</taxon>
        <taxon>Insecta</taxon>
        <taxon>Pterygota</taxon>
        <taxon>Neoptera</taxon>
        <taxon>Polyneoptera</taxon>
        <taxon>Phasmatodea</taxon>
        <taxon>Verophasmatodea</taxon>
        <taxon>Anareolatae</taxon>
        <taxon>Phasmatidae</taxon>
        <taxon>Eurycanthinae</taxon>
        <taxon>Dryococelus</taxon>
    </lineage>
</organism>
<reference evidence="2 3" key="1">
    <citation type="submission" date="2023-02" db="EMBL/GenBank/DDBJ databases">
        <title>LHISI_Scaffold_Assembly.</title>
        <authorList>
            <person name="Stuart O.P."/>
            <person name="Cleave R."/>
            <person name="Magrath M.J.L."/>
            <person name="Mikheyev A.S."/>
        </authorList>
    </citation>
    <scope>NUCLEOTIDE SEQUENCE [LARGE SCALE GENOMIC DNA]</scope>
    <source>
        <strain evidence="2">Daus_M_001</strain>
        <tissue evidence="2">Leg muscle</tissue>
    </source>
</reference>
<sequence length="1015" mass="111995">MSKTKLPPGRCAVIVQRLSVALSNWKTTRAQGQRQRRRLATGKKKMSLQTIVLLRFVGSGRYMTKYFHTRPVTAAVAVLMLCCIYAEMSLTDALKKAQVVMLPKRGRYHIIYETSVEKFSRGSYRSLIRVRLVHVKIRQSETVVFNYTGGLLNNIYNTCGNFKVPFRSRLEYVFLWVSSKNLHFKHSATTVKVAALAAAKRTEQSSAVAEQSTRIRGGAMIDSLLSYSEFGLLLLSEIPLAKRWDGSLLQAMTQDGLLCHLRLVTSALVRPGSEIMVDVATARRTFSRRFRVLVGPGSLVVRLLHLPPMRTGFDSRQGRSRVFACRTIPLAGLLGDPSKSLHSLTHSCLKYCTPTFLRLHCAPSSSELKTTAVESSNYLAHSLASSLRGEFCRSREKPLETARFVAVEYSCAALLMAPAGSMLTNPVCAARYPSTSPPREQEFCFQICVSSIREGSGDLRVRGRSHYTAGCHGGPAERLVSCVRARRRLVARADSCRSLVCSGGGGETGGGRKDTRLIKFKKSLTTAPPGSIPGGVAPGFPHVGIVPDDPAGRRSFSGFFRFPPPQHSGAALPASSFGVVLLPSYLENFRLTQKTFGGGGGYEFDSAIYSLISMHLIIRATELRLVEVSALFSAYRLVPTAFCGCGEQGREEAESSSDRWRSDNRLTALRRCPRRARHDGQQPMKYKIARRKPDRFCRPSSNFGLEMISILRRVVRHDPQSVQHCKMKLHCKISLQRARFVAGPDANETPAVGTSASGGPPKEGLGEGLRQQGLRAPPTWRWKRDAECLKSAFYEAIKRVPIIPTYEKKTHFGRAELSKVLSLPRTAYKALVNRTRWHGVAVDVFPTDSHISTKENSAKAGREIEMKTAKLAVSKSRSEISSHRDESEIQNHSISLVQHFYNGTKIKLDPGSELGSFDLGSRKMLVQPGISVAYWFGSEGRSKLTPHRSETADESLHAFGEELLAPQAPWIPALGPTAADISDDTAVYKLLQKHAALQQAARAANTSLTGRTTRS</sequence>
<name>A0ABQ9INZ7_9NEOP</name>
<gene>
    <name evidence="2" type="ORF">PR048_003753</name>
</gene>
<accession>A0ABQ9INZ7</accession>
<evidence type="ECO:0000313" key="2">
    <source>
        <dbReference type="EMBL" id="KAJ8898393.1"/>
    </source>
</evidence>
<feature type="compositionally biased region" description="Low complexity" evidence="1">
    <location>
        <begin position="758"/>
        <end position="775"/>
    </location>
</feature>
<evidence type="ECO:0000256" key="1">
    <source>
        <dbReference type="SAM" id="MobiDB-lite"/>
    </source>
</evidence>
<proteinExistence type="predicted"/>
<keyword evidence="3" id="KW-1185">Reference proteome</keyword>
<dbReference type="EMBL" id="JARBHB010000001">
    <property type="protein sequence ID" value="KAJ8898393.1"/>
    <property type="molecule type" value="Genomic_DNA"/>
</dbReference>
<comment type="caution">
    <text evidence="2">The sequence shown here is derived from an EMBL/GenBank/DDBJ whole genome shotgun (WGS) entry which is preliminary data.</text>
</comment>
<dbReference type="Proteomes" id="UP001159363">
    <property type="component" value="Chromosome 1"/>
</dbReference>
<evidence type="ECO:0000313" key="3">
    <source>
        <dbReference type="Proteomes" id="UP001159363"/>
    </source>
</evidence>